<accession>A0AA37WPE0</accession>
<keyword evidence="2" id="KW-1185">Reference proteome</keyword>
<evidence type="ECO:0000313" key="2">
    <source>
        <dbReference type="Proteomes" id="UP001157440"/>
    </source>
</evidence>
<evidence type="ECO:0000313" key="1">
    <source>
        <dbReference type="EMBL" id="GLS68094.1"/>
    </source>
</evidence>
<gene>
    <name evidence="1" type="ORF">GCM10007890_01050</name>
</gene>
<dbReference type="EMBL" id="BSPL01000003">
    <property type="protein sequence ID" value="GLS68094.1"/>
    <property type="molecule type" value="Genomic_DNA"/>
</dbReference>
<sequence length="152" mass="17427">MRPTNWVKDVIDLIWEAKRLRRWRGQILVQARLEAAAELIRPAFKHANPIHFDGVTGPSVDALATGWSIGETSSQDQVNRYLQKRDLTSEDVTAHAFLLNLPSIERVDRLASLADQRRDSLLREIERKRANLAQQLRTVTADVLNVEHIETR</sequence>
<comment type="caution">
    <text evidence="1">The sequence shown here is derived from an EMBL/GenBank/DDBJ whole genome shotgun (WGS) entry which is preliminary data.</text>
</comment>
<dbReference type="AlphaFoldDB" id="A0AA37WPE0"/>
<organism evidence="1 2">
    <name type="scientific">Methylobacterium tardum</name>
    <dbReference type="NCBI Taxonomy" id="374432"/>
    <lineage>
        <taxon>Bacteria</taxon>
        <taxon>Pseudomonadati</taxon>
        <taxon>Pseudomonadota</taxon>
        <taxon>Alphaproteobacteria</taxon>
        <taxon>Hyphomicrobiales</taxon>
        <taxon>Methylobacteriaceae</taxon>
        <taxon>Methylobacterium</taxon>
    </lineage>
</organism>
<reference evidence="2" key="1">
    <citation type="journal article" date="2019" name="Int. J. Syst. Evol. Microbiol.">
        <title>The Global Catalogue of Microorganisms (GCM) 10K type strain sequencing project: providing services to taxonomists for standard genome sequencing and annotation.</title>
        <authorList>
            <consortium name="The Broad Institute Genomics Platform"/>
            <consortium name="The Broad Institute Genome Sequencing Center for Infectious Disease"/>
            <person name="Wu L."/>
            <person name="Ma J."/>
        </authorList>
    </citation>
    <scope>NUCLEOTIDE SEQUENCE [LARGE SCALE GENOMIC DNA]</scope>
    <source>
        <strain evidence="2">NBRC 103632</strain>
    </source>
</reference>
<proteinExistence type="predicted"/>
<protein>
    <submittedName>
        <fullName evidence="1">Uncharacterized protein</fullName>
    </submittedName>
</protein>
<name>A0AA37WPE0_9HYPH</name>
<dbReference type="Proteomes" id="UP001157440">
    <property type="component" value="Unassembled WGS sequence"/>
</dbReference>